<evidence type="ECO:0000256" key="1">
    <source>
        <dbReference type="ARBA" id="ARBA00023125"/>
    </source>
</evidence>
<dbReference type="Gene3D" id="1.10.357.10">
    <property type="entry name" value="Tetracycline Repressor, domain 2"/>
    <property type="match status" value="1"/>
</dbReference>
<dbReference type="STRING" id="942150.IV64_GL001681"/>
<organism evidence="4 5">
    <name type="scientific">Lactiplantibacillus xiangfangensis</name>
    <dbReference type="NCBI Taxonomy" id="942150"/>
    <lineage>
        <taxon>Bacteria</taxon>
        <taxon>Bacillati</taxon>
        <taxon>Bacillota</taxon>
        <taxon>Bacilli</taxon>
        <taxon>Lactobacillales</taxon>
        <taxon>Lactobacillaceae</taxon>
        <taxon>Lactiplantibacillus</taxon>
    </lineage>
</organism>
<evidence type="ECO:0000256" key="2">
    <source>
        <dbReference type="PROSITE-ProRule" id="PRU00335"/>
    </source>
</evidence>
<keyword evidence="5" id="KW-1185">Reference proteome</keyword>
<protein>
    <submittedName>
        <fullName evidence="4">Transcription regulator</fullName>
    </submittedName>
</protein>
<keyword evidence="1 2" id="KW-0238">DNA-binding</keyword>
<sequence length="232" mass="26720">MLIMIGDVPFMPRKRNTQRRMEIVNAAFRLFAEQGYDNVQMKDIADECDISKSLLQHYFPKKIVLLSTMLNELMLSAFVYGNEQLTALSPEQRTMIQMGFLLRMLDENPTIEHFIKDVFESPELTTEIVLVTLDWLEAIGVDGETLTIRYATNFAVSGGMAVFFKRKLLRASVEGIAENIDHAFYLLLGEDSQKINQIYLSTAKYCTDRYYQAFITNLHEHSTINLRAEIQI</sequence>
<dbReference type="InterPro" id="IPR009057">
    <property type="entry name" value="Homeodomain-like_sf"/>
</dbReference>
<dbReference type="PRINTS" id="PR00455">
    <property type="entry name" value="HTHTETR"/>
</dbReference>
<dbReference type="EMBL" id="JQCL01000015">
    <property type="protein sequence ID" value="KRO14387.1"/>
    <property type="molecule type" value="Genomic_DNA"/>
</dbReference>
<gene>
    <name evidence="4" type="ORF">IV64_GL001681</name>
</gene>
<comment type="caution">
    <text evidence="4">The sequence shown here is derived from an EMBL/GenBank/DDBJ whole genome shotgun (WGS) entry which is preliminary data.</text>
</comment>
<dbReference type="InterPro" id="IPR050109">
    <property type="entry name" value="HTH-type_TetR-like_transc_reg"/>
</dbReference>
<dbReference type="Proteomes" id="UP000051783">
    <property type="component" value="Unassembled WGS sequence"/>
</dbReference>
<evidence type="ECO:0000259" key="3">
    <source>
        <dbReference type="PROSITE" id="PS50977"/>
    </source>
</evidence>
<evidence type="ECO:0000313" key="4">
    <source>
        <dbReference type="EMBL" id="KRO14387.1"/>
    </source>
</evidence>
<dbReference type="Pfam" id="PF00440">
    <property type="entry name" value="TetR_N"/>
    <property type="match status" value="1"/>
</dbReference>
<dbReference type="GO" id="GO:0000976">
    <property type="term" value="F:transcription cis-regulatory region binding"/>
    <property type="evidence" value="ECO:0007669"/>
    <property type="project" value="TreeGrafter"/>
</dbReference>
<dbReference type="PATRIC" id="fig|942150.3.peg.1733"/>
<dbReference type="InterPro" id="IPR001647">
    <property type="entry name" value="HTH_TetR"/>
</dbReference>
<dbReference type="PANTHER" id="PTHR30055">
    <property type="entry name" value="HTH-TYPE TRANSCRIPTIONAL REGULATOR RUTR"/>
    <property type="match status" value="1"/>
</dbReference>
<reference evidence="4 5" key="1">
    <citation type="journal article" date="2015" name="Genome Announc.">
        <title>Expanding the biotechnology potential of lactobacilli through comparative genomics of 213 strains and associated genera.</title>
        <authorList>
            <person name="Sun Z."/>
            <person name="Harris H.M."/>
            <person name="McCann A."/>
            <person name="Guo C."/>
            <person name="Argimon S."/>
            <person name="Zhang W."/>
            <person name="Yang X."/>
            <person name="Jeffery I.B."/>
            <person name="Cooney J.C."/>
            <person name="Kagawa T.F."/>
            <person name="Liu W."/>
            <person name="Song Y."/>
            <person name="Salvetti E."/>
            <person name="Wrobel A."/>
            <person name="Rasinkangas P."/>
            <person name="Parkhill J."/>
            <person name="Rea M.C."/>
            <person name="O'Sullivan O."/>
            <person name="Ritari J."/>
            <person name="Douillard F.P."/>
            <person name="Paul Ross R."/>
            <person name="Yang R."/>
            <person name="Briner A.E."/>
            <person name="Felis G.E."/>
            <person name="de Vos W.M."/>
            <person name="Barrangou R."/>
            <person name="Klaenhammer T.R."/>
            <person name="Caufield P.W."/>
            <person name="Cui Y."/>
            <person name="Zhang H."/>
            <person name="O'Toole P.W."/>
        </authorList>
    </citation>
    <scope>NUCLEOTIDE SEQUENCE [LARGE SCALE GENOMIC DNA]</scope>
    <source>
        <strain evidence="4 5">LMG 26013</strain>
    </source>
</reference>
<dbReference type="AlphaFoldDB" id="A0A0R2MSC4"/>
<feature type="domain" description="HTH tetR-type" evidence="3">
    <location>
        <begin position="17"/>
        <end position="77"/>
    </location>
</feature>
<feature type="DNA-binding region" description="H-T-H motif" evidence="2">
    <location>
        <begin position="40"/>
        <end position="59"/>
    </location>
</feature>
<proteinExistence type="predicted"/>
<dbReference type="PROSITE" id="PS50977">
    <property type="entry name" value="HTH_TETR_2"/>
    <property type="match status" value="1"/>
</dbReference>
<accession>A0A0R2MSC4</accession>
<dbReference type="GO" id="GO:0003700">
    <property type="term" value="F:DNA-binding transcription factor activity"/>
    <property type="evidence" value="ECO:0007669"/>
    <property type="project" value="TreeGrafter"/>
</dbReference>
<dbReference type="SUPFAM" id="SSF46689">
    <property type="entry name" value="Homeodomain-like"/>
    <property type="match status" value="1"/>
</dbReference>
<evidence type="ECO:0000313" key="5">
    <source>
        <dbReference type="Proteomes" id="UP000051783"/>
    </source>
</evidence>
<name>A0A0R2MSC4_9LACO</name>
<dbReference type="PANTHER" id="PTHR30055:SF226">
    <property type="entry name" value="HTH-TYPE TRANSCRIPTIONAL REGULATOR PKSA"/>
    <property type="match status" value="1"/>
</dbReference>